<dbReference type="GeneID" id="17087834"/>
<dbReference type="OrthoDB" id="62at2759"/>
<dbReference type="InterPro" id="IPR013763">
    <property type="entry name" value="Cyclin-like_dom"/>
</dbReference>
<dbReference type="InterPro" id="IPR039361">
    <property type="entry name" value="Cyclin"/>
</dbReference>
<dbReference type="EMBL" id="KB454513">
    <property type="protein sequence ID" value="EME29003.1"/>
    <property type="molecule type" value="Genomic_DNA"/>
</dbReference>
<name>M2XZC4_GALSU</name>
<gene>
    <name evidence="3" type="ORF">Gasu_35740</name>
</gene>
<protein>
    <recommendedName>
        <fullName evidence="2">Cyclin-like domain-containing protein</fullName>
    </recommendedName>
</protein>
<evidence type="ECO:0000259" key="2">
    <source>
        <dbReference type="SMART" id="SM00385"/>
    </source>
</evidence>
<dbReference type="SUPFAM" id="SSF47954">
    <property type="entry name" value="Cyclin-like"/>
    <property type="match status" value="2"/>
</dbReference>
<dbReference type="PANTHER" id="PTHR10177">
    <property type="entry name" value="CYCLINS"/>
    <property type="match status" value="1"/>
</dbReference>
<dbReference type="InterPro" id="IPR006671">
    <property type="entry name" value="Cyclin_N"/>
</dbReference>
<feature type="domain" description="Cyclin-like" evidence="2">
    <location>
        <begin position="119"/>
        <end position="205"/>
    </location>
</feature>
<dbReference type="Gene3D" id="1.10.472.10">
    <property type="entry name" value="Cyclin-like"/>
    <property type="match status" value="2"/>
</dbReference>
<keyword evidence="4" id="KW-1185">Reference proteome</keyword>
<proteinExistence type="inferred from homology"/>
<comment type="similarity">
    <text evidence="1">Belongs to the cyclin family.</text>
</comment>
<accession>M2XZC4</accession>
<organism evidence="3 4">
    <name type="scientific">Galdieria sulphuraria</name>
    <name type="common">Red alga</name>
    <dbReference type="NCBI Taxonomy" id="130081"/>
    <lineage>
        <taxon>Eukaryota</taxon>
        <taxon>Rhodophyta</taxon>
        <taxon>Bangiophyceae</taxon>
        <taxon>Galdieriales</taxon>
        <taxon>Galdieriaceae</taxon>
        <taxon>Galdieria</taxon>
    </lineage>
</organism>
<dbReference type="Gramene" id="EME29003">
    <property type="protein sequence ID" value="EME29003"/>
    <property type="gene ID" value="Gasu_35740"/>
</dbReference>
<evidence type="ECO:0000313" key="4">
    <source>
        <dbReference type="Proteomes" id="UP000030680"/>
    </source>
</evidence>
<dbReference type="KEGG" id="gsl:Gasu_35740"/>
<dbReference type="SMART" id="SM00385">
    <property type="entry name" value="CYCLIN"/>
    <property type="match status" value="2"/>
</dbReference>
<dbReference type="AlphaFoldDB" id="M2XZC4"/>
<evidence type="ECO:0000256" key="1">
    <source>
        <dbReference type="RuleBase" id="RU000383"/>
    </source>
</evidence>
<dbReference type="InterPro" id="IPR036915">
    <property type="entry name" value="Cyclin-like_sf"/>
</dbReference>
<dbReference type="RefSeq" id="XP_005705523.1">
    <property type="nucleotide sequence ID" value="XM_005705466.1"/>
</dbReference>
<reference evidence="4" key="1">
    <citation type="journal article" date="2013" name="Science">
        <title>Gene transfer from bacteria and archaea facilitated evolution of an extremophilic eukaryote.</title>
        <authorList>
            <person name="Schonknecht G."/>
            <person name="Chen W.H."/>
            <person name="Ternes C.M."/>
            <person name="Barbier G.G."/>
            <person name="Shrestha R.P."/>
            <person name="Stanke M."/>
            <person name="Brautigam A."/>
            <person name="Baker B.J."/>
            <person name="Banfield J.F."/>
            <person name="Garavito R.M."/>
            <person name="Carr K."/>
            <person name="Wilkerson C."/>
            <person name="Rensing S.A."/>
            <person name="Gagneul D."/>
            <person name="Dickenson N.E."/>
            <person name="Oesterhelt C."/>
            <person name="Lercher M.J."/>
            <person name="Weber A.P."/>
        </authorList>
    </citation>
    <scope>NUCLEOTIDE SEQUENCE [LARGE SCALE GENOMIC DNA]</scope>
    <source>
        <strain evidence="4">074W</strain>
    </source>
</reference>
<feature type="domain" description="Cyclin-like" evidence="2">
    <location>
        <begin position="218"/>
        <end position="303"/>
    </location>
</feature>
<dbReference type="Pfam" id="PF00134">
    <property type="entry name" value="Cyclin_N"/>
    <property type="match status" value="1"/>
</dbReference>
<dbReference type="Proteomes" id="UP000030680">
    <property type="component" value="Unassembled WGS sequence"/>
</dbReference>
<dbReference type="CDD" id="cd00043">
    <property type="entry name" value="CYCLIN_SF"/>
    <property type="match status" value="1"/>
</dbReference>
<keyword evidence="1" id="KW-0195">Cyclin</keyword>
<evidence type="ECO:0000313" key="3">
    <source>
        <dbReference type="EMBL" id="EME29003.1"/>
    </source>
</evidence>
<sequence>MTEYFELENSLPSLPEMQTEVTCQEENVKFIPDKKLLVQTTRSLSVPLHQTIDAKTRLAENLPLYQLMNNSALLCDNEVLIFYHQELRKEQFLATTKNSCVQFSKNVGHVPSFRRNEVTSMLSFANRLSLSPETVLTAVHYFDSVVCKHFLQTYMVPSISAAALWLATKLHEREVFGSKYFLSYRSLMGTVSRKTLVDAESTILSTLGWKVNVTTTYHCIQIFGLLLTWLHKDFIHMAESLCKYAMMEEGLMNFSYPVQAASCIFISVRISAIKELSQTLLDSLYHLSIPVDEVFNCSEILWQQSLGGSLRVKDQQMSPKSIREWDYL</sequence>